<protein>
    <submittedName>
        <fullName evidence="1">Uncharacterized protein</fullName>
    </submittedName>
</protein>
<dbReference type="Proteomes" id="UP001239111">
    <property type="component" value="Chromosome 4"/>
</dbReference>
<comment type="caution">
    <text evidence="1">The sequence shown here is derived from an EMBL/GenBank/DDBJ whole genome shotgun (WGS) entry which is preliminary data.</text>
</comment>
<keyword evidence="2" id="KW-1185">Reference proteome</keyword>
<organism evidence="1 2">
    <name type="scientific">Eretmocerus hayati</name>
    <dbReference type="NCBI Taxonomy" id="131215"/>
    <lineage>
        <taxon>Eukaryota</taxon>
        <taxon>Metazoa</taxon>
        <taxon>Ecdysozoa</taxon>
        <taxon>Arthropoda</taxon>
        <taxon>Hexapoda</taxon>
        <taxon>Insecta</taxon>
        <taxon>Pterygota</taxon>
        <taxon>Neoptera</taxon>
        <taxon>Endopterygota</taxon>
        <taxon>Hymenoptera</taxon>
        <taxon>Apocrita</taxon>
        <taxon>Proctotrupomorpha</taxon>
        <taxon>Chalcidoidea</taxon>
        <taxon>Aphelinidae</taxon>
        <taxon>Aphelininae</taxon>
        <taxon>Eretmocerus</taxon>
    </lineage>
</organism>
<name>A0ACC2N162_9HYME</name>
<accession>A0ACC2N162</accession>
<proteinExistence type="predicted"/>
<evidence type="ECO:0000313" key="1">
    <source>
        <dbReference type="EMBL" id="KAJ8664885.1"/>
    </source>
</evidence>
<sequence length="570" mass="67366">MLDMLKQQILQGKYQRYQATFFFNRTDSRVKIANRLLSMVSLKTPNMIIDLDNAVALNRLHECEDRRIMDFSIIMEFDSDNVLRRIYNILDVLSQVLPKKKRKRTLVVLAGEFVPAVMKTQIFSYAWSKKFLDFSLVTRDYHESQATHEFLFTHYDPFRNVITEELITNKTNFFPEKLRDVNGYNLTLAVSSKDLESSIEYDKSGKIVNFESPQFPILRFIFKFMNFSFEFFEISSNMTNTESSSYILQKLDRNEISLVPVARGRSYSEKVHLIDLDSNCINIKATFPLSILKKESAHKIKSLTSLLFVSTLIIFVYWIVKISKIQRGNWELLDIFRIILGTPMANSPRNSIDRLLLAGIILVSSVFSNELYSQLLDVHYMRNKTKLDTFEKIERSKLKVNIPYVMANSPFWDSDKLLQKIRSKCQIIDNPLECLKRFDHNASQICIASEQFLKFYMSSEYKKYRNPAFEIAEPVFNCVRFRYAFERSSPFAKKFKRLYRRIRQYGLEKILLSTYDLRRKFTMRRENPDGKKLKSFPVQVLYIFLAFGYFISFFVFIVEIIYEISSTWYK</sequence>
<reference evidence="1" key="1">
    <citation type="submission" date="2023-04" db="EMBL/GenBank/DDBJ databases">
        <title>A chromosome-level genome assembly of the parasitoid wasp Eretmocerus hayati.</title>
        <authorList>
            <person name="Zhong Y."/>
            <person name="Liu S."/>
            <person name="Liu Y."/>
        </authorList>
    </citation>
    <scope>NUCLEOTIDE SEQUENCE</scope>
    <source>
        <strain evidence="1">ZJU_SS_LIU_2023</strain>
    </source>
</reference>
<dbReference type="EMBL" id="CM056744">
    <property type="protein sequence ID" value="KAJ8664885.1"/>
    <property type="molecule type" value="Genomic_DNA"/>
</dbReference>
<evidence type="ECO:0000313" key="2">
    <source>
        <dbReference type="Proteomes" id="UP001239111"/>
    </source>
</evidence>
<gene>
    <name evidence="1" type="ORF">QAD02_006547</name>
</gene>